<feature type="transmembrane region" description="Helical" evidence="1">
    <location>
        <begin position="45"/>
        <end position="62"/>
    </location>
</feature>
<reference evidence="2 3" key="1">
    <citation type="submission" date="2016-01" db="EMBL/GenBank/DDBJ databases">
        <title>Highly variable Streptococcus oralis are common among viridans streptococci isolated from primates.</title>
        <authorList>
            <person name="Denapaite D."/>
            <person name="Rieger M."/>
            <person name="Koendgen S."/>
            <person name="Brueckner R."/>
            <person name="Ochigava I."/>
            <person name="Kappeler P."/>
            <person name="Maetz-Rensing K."/>
            <person name="Leendertz F."/>
            <person name="Hakenbeck R."/>
        </authorList>
    </citation>
    <scope>NUCLEOTIDE SEQUENCE [LARGE SCALE GENOMIC DNA]</scope>
    <source>
        <strain evidence="2 3">DD07</strain>
    </source>
</reference>
<organism evidence="2 3">
    <name type="scientific">Streptococcus gordonii</name>
    <dbReference type="NCBI Taxonomy" id="1302"/>
    <lineage>
        <taxon>Bacteria</taxon>
        <taxon>Bacillati</taxon>
        <taxon>Bacillota</taxon>
        <taxon>Bacilli</taxon>
        <taxon>Lactobacillales</taxon>
        <taxon>Streptococcaceae</taxon>
        <taxon>Streptococcus</taxon>
    </lineage>
</organism>
<keyword evidence="1" id="KW-0472">Membrane</keyword>
<dbReference type="Proteomes" id="UP000070096">
    <property type="component" value="Unassembled WGS sequence"/>
</dbReference>
<dbReference type="PATRIC" id="fig|1302.21.peg.1539"/>
<dbReference type="AlphaFoldDB" id="A0A139N555"/>
<evidence type="ECO:0000313" key="3">
    <source>
        <dbReference type="Proteomes" id="UP000070096"/>
    </source>
</evidence>
<accession>A0A139N555</accession>
<feature type="transmembrane region" description="Helical" evidence="1">
    <location>
        <begin position="6"/>
        <end position="33"/>
    </location>
</feature>
<comment type="caution">
    <text evidence="2">The sequence shown here is derived from an EMBL/GenBank/DDBJ whole genome shotgun (WGS) entry which is preliminary data.</text>
</comment>
<dbReference type="EMBL" id="LQRC01000198">
    <property type="protein sequence ID" value="KXT71176.1"/>
    <property type="molecule type" value="Genomic_DNA"/>
</dbReference>
<sequence>MEGIGSGLLLVGFFVPVFYILLILSLPALLIIFFGQAGKSLYLKFLGRLWLLFGMGIALYFVF</sequence>
<proteinExistence type="predicted"/>
<name>A0A139N555_STRGN</name>
<evidence type="ECO:0000313" key="2">
    <source>
        <dbReference type="EMBL" id="KXT71176.1"/>
    </source>
</evidence>
<evidence type="ECO:0000256" key="1">
    <source>
        <dbReference type="SAM" id="Phobius"/>
    </source>
</evidence>
<keyword evidence="1" id="KW-0812">Transmembrane</keyword>
<keyword evidence="1" id="KW-1133">Transmembrane helix</keyword>
<protein>
    <submittedName>
        <fullName evidence="2">Uncharacterized protein</fullName>
    </submittedName>
</protein>
<gene>
    <name evidence="2" type="ORF">SGODD07_01376</name>
</gene>